<dbReference type="Gene3D" id="1.20.58.520">
    <property type="entry name" value="Amidohydrolase"/>
    <property type="match status" value="1"/>
</dbReference>
<dbReference type="InterPro" id="IPR051781">
    <property type="entry name" value="Metallo-dep_Hydrolase"/>
</dbReference>
<name>A0A4R9GIJ7_9LEPT</name>
<sequence length="450" mass="49972">MFVKRLINASPKKVFLRLNILFFTNLLLLCSFGSLRAQSWNWKGVFVLEPGSLEYKGPVDLSVKDGLVEKIVPSSKEATPLYLLPGFCDANVTLGANSLGGQKDKKELEEDLHSFLFHGFVLVQSVADANWAEEVARSRRQKGEFPQILSSSPVWIADSPELRGSETDRKGYKILHSAVEAMQAVASKAGGKAHIFLRHDPGELFQLDGHLLYRMRAKADSQRLELAVSSFGEEFATWEALSAGVPVLYHPIPETASIVPVSGNLVQSYWGPMFGVYYNQKQVGTSEFSTEWDRLLDWSPKFKEKAPTAEWVSSLKGLREKEKAEADQEYDSYLAFLNARKNLALKILLASGAGNYLTFPGIAGWKEISLLSKILGPKEALRAATETTCTYLGAAHEGKIRTGKSAQFLVFEEDPLTDWGKLRSLRTIVTERKKTEIAPAKKTKVKGIRG</sequence>
<dbReference type="Gene3D" id="3.40.50.10910">
    <property type="entry name" value="Amidohydrolase"/>
    <property type="match status" value="1"/>
</dbReference>
<gene>
    <name evidence="1" type="ORF">EHO60_08180</name>
</gene>
<evidence type="ECO:0008006" key="3">
    <source>
        <dbReference type="Google" id="ProtNLM"/>
    </source>
</evidence>
<dbReference type="EMBL" id="RQET01000004">
    <property type="protein sequence ID" value="TGK12231.1"/>
    <property type="molecule type" value="Genomic_DNA"/>
</dbReference>
<accession>A0A4R9GIJ7</accession>
<keyword evidence="2" id="KW-1185">Reference proteome</keyword>
<dbReference type="SUPFAM" id="SSF51556">
    <property type="entry name" value="Metallo-dependent hydrolases"/>
    <property type="match status" value="1"/>
</dbReference>
<proteinExistence type="predicted"/>
<comment type="caution">
    <text evidence="1">The sequence shown here is derived from an EMBL/GenBank/DDBJ whole genome shotgun (WGS) entry which is preliminary data.</text>
</comment>
<dbReference type="PANTHER" id="PTHR43135">
    <property type="entry name" value="ALPHA-D-RIBOSE 1-METHYLPHOSPHONATE 5-TRIPHOSPHATE DIPHOSPHATASE"/>
    <property type="match status" value="1"/>
</dbReference>
<organism evidence="1 2">
    <name type="scientific">Leptospira fletcheri</name>
    <dbReference type="NCBI Taxonomy" id="2484981"/>
    <lineage>
        <taxon>Bacteria</taxon>
        <taxon>Pseudomonadati</taxon>
        <taxon>Spirochaetota</taxon>
        <taxon>Spirochaetia</taxon>
        <taxon>Leptospirales</taxon>
        <taxon>Leptospiraceae</taxon>
        <taxon>Leptospira</taxon>
    </lineage>
</organism>
<reference evidence="1" key="1">
    <citation type="journal article" date="2019" name="PLoS Negl. Trop. Dis.">
        <title>Revisiting the worldwide diversity of Leptospira species in the environment.</title>
        <authorList>
            <person name="Vincent A.T."/>
            <person name="Schiettekatte O."/>
            <person name="Bourhy P."/>
            <person name="Veyrier F.J."/>
            <person name="Picardeau M."/>
        </authorList>
    </citation>
    <scope>NUCLEOTIDE SEQUENCE [LARGE SCALE GENOMIC DNA]</scope>
    <source>
        <strain evidence="1">SSW15</strain>
    </source>
</reference>
<dbReference type="InterPro" id="IPR011059">
    <property type="entry name" value="Metal-dep_hydrolase_composite"/>
</dbReference>
<dbReference type="Proteomes" id="UP000298458">
    <property type="component" value="Unassembled WGS sequence"/>
</dbReference>
<dbReference type="Gene3D" id="2.30.40.10">
    <property type="entry name" value="Urease, subunit C, domain 1"/>
    <property type="match status" value="1"/>
</dbReference>
<evidence type="ECO:0000313" key="2">
    <source>
        <dbReference type="Proteomes" id="UP000298458"/>
    </source>
</evidence>
<dbReference type="AlphaFoldDB" id="A0A4R9GIJ7"/>
<dbReference type="OrthoDB" id="339103at2"/>
<dbReference type="Gene3D" id="3.30.110.90">
    <property type="entry name" value="Amidohydrolase"/>
    <property type="match status" value="1"/>
</dbReference>
<evidence type="ECO:0000313" key="1">
    <source>
        <dbReference type="EMBL" id="TGK12231.1"/>
    </source>
</evidence>
<dbReference type="PANTHER" id="PTHR43135:SF3">
    <property type="entry name" value="ALPHA-D-RIBOSE 1-METHYLPHOSPHONATE 5-TRIPHOSPHATE DIPHOSPHATASE"/>
    <property type="match status" value="1"/>
</dbReference>
<dbReference type="GO" id="GO:0016810">
    <property type="term" value="F:hydrolase activity, acting on carbon-nitrogen (but not peptide) bonds"/>
    <property type="evidence" value="ECO:0007669"/>
    <property type="project" value="InterPro"/>
</dbReference>
<protein>
    <recommendedName>
        <fullName evidence="3">Amidohydrolase</fullName>
    </recommendedName>
</protein>
<dbReference type="InterPro" id="IPR032466">
    <property type="entry name" value="Metal_Hydrolase"/>
</dbReference>